<feature type="region of interest" description="Disordered" evidence="1">
    <location>
        <begin position="317"/>
        <end position="344"/>
    </location>
</feature>
<dbReference type="SUPFAM" id="SSF48452">
    <property type="entry name" value="TPR-like"/>
    <property type="match status" value="1"/>
</dbReference>
<keyword evidence="4" id="KW-1185">Reference proteome</keyword>
<feature type="signal peptide" evidence="2">
    <location>
        <begin position="1"/>
        <end position="20"/>
    </location>
</feature>
<dbReference type="InterPro" id="IPR011990">
    <property type="entry name" value="TPR-like_helical_dom_sf"/>
</dbReference>
<comment type="caution">
    <text evidence="3">The sequence shown here is derived from an EMBL/GenBank/DDBJ whole genome shotgun (WGS) entry which is preliminary data.</text>
</comment>
<evidence type="ECO:0000313" key="4">
    <source>
        <dbReference type="Proteomes" id="UP000611723"/>
    </source>
</evidence>
<sequence length="483" mass="53314">MKFINIKYLLFGILAISAFGCDLLDPTEVVNPNLTEETVLNTPNPTSPLVNGVRRQAAILTNAHVPISEIASDNYDNTQTFYNQNMDDLVIRPTDADMNTLNQQVARLRELAMYGLQTVVPQDPDATAEQIAELHFWKGYAFMLSSELFSSLPIEPEGEAVSSSVIADSALKEMNIVISQGGSQTDLMASAQLASARIHRAQGNKMEAVDFAQSAINTSPDLILYIEFDQQNGPLNTMQTALVDRGTFDDFQVLPRMDFLDPKYYFRGANQASPVAVLKIEEAHLIIAEALLSDQDLTAGISKLRDVINVVDSRPVESFSNQQQDRTQRSPGSRPDSTDIEVAASPTDSLRSGLVLYRKGDPISVPTVSGTSVDNDYLDNVTTLDGALETLYLIRQEVFIGEGRRIMDMGVKFVIGEIEYLSNPNIDPSDPGVSPVIPSFIDNVRTELDDFTYDPEAREAVILHDLNRILVENKTSPYVLPFE</sequence>
<dbReference type="Proteomes" id="UP000611723">
    <property type="component" value="Unassembled WGS sequence"/>
</dbReference>
<name>A0A935C608_9BACT</name>
<keyword evidence="2" id="KW-0732">Signal</keyword>
<organism evidence="3 4">
    <name type="scientific">Marivirga aurantiaca</name>
    <dbReference type="NCBI Taxonomy" id="2802615"/>
    <lineage>
        <taxon>Bacteria</taxon>
        <taxon>Pseudomonadati</taxon>
        <taxon>Bacteroidota</taxon>
        <taxon>Cytophagia</taxon>
        <taxon>Cytophagales</taxon>
        <taxon>Marivirgaceae</taxon>
        <taxon>Marivirga</taxon>
    </lineage>
</organism>
<evidence type="ECO:0008006" key="5">
    <source>
        <dbReference type="Google" id="ProtNLM"/>
    </source>
</evidence>
<dbReference type="EMBL" id="JAEQBW010000001">
    <property type="protein sequence ID" value="MBK6263457.1"/>
    <property type="molecule type" value="Genomic_DNA"/>
</dbReference>
<feature type="chain" id="PRO_5037047208" description="Tetratricopeptide repeat protein" evidence="2">
    <location>
        <begin position="21"/>
        <end position="483"/>
    </location>
</feature>
<evidence type="ECO:0000313" key="3">
    <source>
        <dbReference type="EMBL" id="MBK6263457.1"/>
    </source>
</evidence>
<evidence type="ECO:0000256" key="1">
    <source>
        <dbReference type="SAM" id="MobiDB-lite"/>
    </source>
</evidence>
<dbReference type="AlphaFoldDB" id="A0A935C608"/>
<reference evidence="3" key="1">
    <citation type="submission" date="2021-01" db="EMBL/GenBank/DDBJ databases">
        <title>Marivirga aurantiaca sp. nov., isolated from intertidal surface sediments.</title>
        <authorList>
            <person name="Zhang M."/>
        </authorList>
    </citation>
    <scope>NUCLEOTIDE SEQUENCE</scope>
    <source>
        <strain evidence="3">S37H4</strain>
    </source>
</reference>
<feature type="compositionally biased region" description="Polar residues" evidence="1">
    <location>
        <begin position="318"/>
        <end position="331"/>
    </location>
</feature>
<evidence type="ECO:0000256" key="2">
    <source>
        <dbReference type="SAM" id="SignalP"/>
    </source>
</evidence>
<accession>A0A935C608</accession>
<gene>
    <name evidence="3" type="ORF">JKA74_00305</name>
</gene>
<dbReference type="PROSITE" id="PS51257">
    <property type="entry name" value="PROKAR_LIPOPROTEIN"/>
    <property type="match status" value="1"/>
</dbReference>
<dbReference type="RefSeq" id="WP_201429150.1">
    <property type="nucleotide sequence ID" value="NZ_JAEQBW010000001.1"/>
</dbReference>
<proteinExistence type="predicted"/>
<protein>
    <recommendedName>
        <fullName evidence="5">Tetratricopeptide repeat protein</fullName>
    </recommendedName>
</protein>
<dbReference type="Gene3D" id="1.25.40.390">
    <property type="match status" value="1"/>
</dbReference>